<gene>
    <name evidence="5" type="ORF">E0L93_10190</name>
</gene>
<evidence type="ECO:0000259" key="4">
    <source>
        <dbReference type="PROSITE" id="PS50932"/>
    </source>
</evidence>
<dbReference type="CDD" id="cd06278">
    <property type="entry name" value="PBP1_LacI-like"/>
    <property type="match status" value="1"/>
</dbReference>
<dbReference type="Gene3D" id="3.40.50.2300">
    <property type="match status" value="2"/>
</dbReference>
<evidence type="ECO:0000256" key="2">
    <source>
        <dbReference type="ARBA" id="ARBA00023125"/>
    </source>
</evidence>
<evidence type="ECO:0000313" key="5">
    <source>
        <dbReference type="EMBL" id="TCJ16478.1"/>
    </source>
</evidence>
<dbReference type="OrthoDB" id="2854648at2"/>
<dbReference type="Pfam" id="PF13377">
    <property type="entry name" value="Peripla_BP_3"/>
    <property type="match status" value="1"/>
</dbReference>
<dbReference type="Gene3D" id="1.10.260.40">
    <property type="entry name" value="lambda repressor-like DNA-binding domains"/>
    <property type="match status" value="1"/>
</dbReference>
<organism evidence="5 6">
    <name type="scientific">Rubrobacter taiwanensis</name>
    <dbReference type="NCBI Taxonomy" id="185139"/>
    <lineage>
        <taxon>Bacteria</taxon>
        <taxon>Bacillati</taxon>
        <taxon>Actinomycetota</taxon>
        <taxon>Rubrobacteria</taxon>
        <taxon>Rubrobacterales</taxon>
        <taxon>Rubrobacteraceae</taxon>
        <taxon>Rubrobacter</taxon>
    </lineage>
</organism>
<keyword evidence="6" id="KW-1185">Reference proteome</keyword>
<dbReference type="InterPro" id="IPR010982">
    <property type="entry name" value="Lambda_DNA-bd_dom_sf"/>
</dbReference>
<comment type="caution">
    <text evidence="5">The sequence shown here is derived from an EMBL/GenBank/DDBJ whole genome shotgun (WGS) entry which is preliminary data.</text>
</comment>
<proteinExistence type="predicted"/>
<dbReference type="InterPro" id="IPR046335">
    <property type="entry name" value="LacI/GalR-like_sensor"/>
</dbReference>
<dbReference type="Pfam" id="PF00356">
    <property type="entry name" value="LacI"/>
    <property type="match status" value="1"/>
</dbReference>
<keyword evidence="3" id="KW-0804">Transcription</keyword>
<evidence type="ECO:0000313" key="6">
    <source>
        <dbReference type="Proteomes" id="UP000295244"/>
    </source>
</evidence>
<keyword evidence="2" id="KW-0238">DNA-binding</keyword>
<dbReference type="EMBL" id="SKBU01000016">
    <property type="protein sequence ID" value="TCJ16478.1"/>
    <property type="molecule type" value="Genomic_DNA"/>
</dbReference>
<dbReference type="PANTHER" id="PTHR30146:SF109">
    <property type="entry name" value="HTH-TYPE TRANSCRIPTIONAL REGULATOR GALS"/>
    <property type="match status" value="1"/>
</dbReference>
<dbReference type="PANTHER" id="PTHR30146">
    <property type="entry name" value="LACI-RELATED TRANSCRIPTIONAL REPRESSOR"/>
    <property type="match status" value="1"/>
</dbReference>
<feature type="domain" description="HTH lacI-type" evidence="4">
    <location>
        <begin position="2"/>
        <end position="56"/>
    </location>
</feature>
<dbReference type="GO" id="GO:0000976">
    <property type="term" value="F:transcription cis-regulatory region binding"/>
    <property type="evidence" value="ECO:0007669"/>
    <property type="project" value="TreeGrafter"/>
</dbReference>
<dbReference type="InterPro" id="IPR028082">
    <property type="entry name" value="Peripla_BP_I"/>
</dbReference>
<dbReference type="AlphaFoldDB" id="A0A4R1BH96"/>
<dbReference type="RefSeq" id="WP_132691552.1">
    <property type="nucleotide sequence ID" value="NZ_SKBU01000016.1"/>
</dbReference>
<sequence length="334" mass="36569">MATSRDVARAAGVSQTTVSRVLHDHPGVKPETRERVLRVLREMNYSPDGLARAMITRRTGTVGVVVEDITNPFYPEVVEAFCRELAAVERRMTLWNSGEAGEPAAVGAIRQRLVDGVIFTTATSDSAVLKEAVRQGAPVVLFNRYVQDIDCDRVTTDNLGGGRIVARYFAGHGHERIGLISGNQKASTAIEREKGFLEELGAHGFDPGAVLRQPGDFSYHRSRRAMRELIECDAPPTAVFCANDLTALGAIDAAREAGVRIPEDVWVVGFDDIGMASWKTFDLTTVRQPISDMVRAAVELMVRRVSSPGRSFEHVEFGSQLIIRGSTAHKQLPE</sequence>
<protein>
    <submittedName>
        <fullName evidence="5">LacI family transcriptional regulator</fullName>
    </submittedName>
</protein>
<keyword evidence="1" id="KW-0805">Transcription regulation</keyword>
<dbReference type="InterPro" id="IPR000843">
    <property type="entry name" value="HTH_LacI"/>
</dbReference>
<dbReference type="Proteomes" id="UP000295244">
    <property type="component" value="Unassembled WGS sequence"/>
</dbReference>
<evidence type="ECO:0000256" key="1">
    <source>
        <dbReference type="ARBA" id="ARBA00023015"/>
    </source>
</evidence>
<evidence type="ECO:0000256" key="3">
    <source>
        <dbReference type="ARBA" id="ARBA00023163"/>
    </source>
</evidence>
<dbReference type="GO" id="GO:0003700">
    <property type="term" value="F:DNA-binding transcription factor activity"/>
    <property type="evidence" value="ECO:0007669"/>
    <property type="project" value="TreeGrafter"/>
</dbReference>
<accession>A0A4R1BH96</accession>
<dbReference type="PROSITE" id="PS50932">
    <property type="entry name" value="HTH_LACI_2"/>
    <property type="match status" value="1"/>
</dbReference>
<dbReference type="SUPFAM" id="SSF53822">
    <property type="entry name" value="Periplasmic binding protein-like I"/>
    <property type="match status" value="1"/>
</dbReference>
<reference evidence="5 6" key="1">
    <citation type="submission" date="2019-03" db="EMBL/GenBank/DDBJ databases">
        <title>Whole genome sequence of a novel Rubrobacter taiwanensis strain, isolated from Yellowstone National Park.</title>
        <authorList>
            <person name="Freed S."/>
            <person name="Ramaley R.F."/>
            <person name="Kyndt J.A."/>
        </authorList>
    </citation>
    <scope>NUCLEOTIDE SEQUENCE [LARGE SCALE GENOMIC DNA]</scope>
    <source>
        <strain evidence="5 6">Yellowstone</strain>
    </source>
</reference>
<dbReference type="CDD" id="cd01392">
    <property type="entry name" value="HTH_LacI"/>
    <property type="match status" value="1"/>
</dbReference>
<name>A0A4R1BH96_9ACTN</name>
<dbReference type="SMART" id="SM00354">
    <property type="entry name" value="HTH_LACI"/>
    <property type="match status" value="1"/>
</dbReference>
<dbReference type="SUPFAM" id="SSF47413">
    <property type="entry name" value="lambda repressor-like DNA-binding domains"/>
    <property type="match status" value="1"/>
</dbReference>